<dbReference type="AlphaFoldDB" id="A0A9X3RZL3"/>
<dbReference type="InterPro" id="IPR020556">
    <property type="entry name" value="Amidase_CS"/>
</dbReference>
<keyword evidence="3" id="KW-1185">Reference proteome</keyword>
<gene>
    <name evidence="2" type="ORF">OM076_12170</name>
</gene>
<evidence type="ECO:0000259" key="1">
    <source>
        <dbReference type="Pfam" id="PF01425"/>
    </source>
</evidence>
<dbReference type="Pfam" id="PF01425">
    <property type="entry name" value="Amidase"/>
    <property type="match status" value="2"/>
</dbReference>
<protein>
    <submittedName>
        <fullName evidence="2">Amidase</fullName>
    </submittedName>
</protein>
<dbReference type="SUPFAM" id="SSF75304">
    <property type="entry name" value="Amidase signature (AS) enzymes"/>
    <property type="match status" value="1"/>
</dbReference>
<reference evidence="2" key="1">
    <citation type="submission" date="2022-10" db="EMBL/GenBank/DDBJ databases">
        <title>The WGS of Solirubrobacter ginsenosidimutans DSM 21036.</title>
        <authorList>
            <person name="Jiang Z."/>
        </authorList>
    </citation>
    <scope>NUCLEOTIDE SEQUENCE</scope>
    <source>
        <strain evidence="2">DSM 21036</strain>
    </source>
</reference>
<comment type="caution">
    <text evidence="2">The sequence shown here is derived from an EMBL/GenBank/DDBJ whole genome shotgun (WGS) entry which is preliminary data.</text>
</comment>
<dbReference type="Gene3D" id="3.90.1300.10">
    <property type="entry name" value="Amidase signature (AS) domain"/>
    <property type="match status" value="1"/>
</dbReference>
<dbReference type="InterPro" id="IPR023631">
    <property type="entry name" value="Amidase_dom"/>
</dbReference>
<proteinExistence type="predicted"/>
<dbReference type="EMBL" id="JAPDOD010000008">
    <property type="protein sequence ID" value="MDA0161025.1"/>
    <property type="molecule type" value="Genomic_DNA"/>
</dbReference>
<dbReference type="GO" id="GO:0012505">
    <property type="term" value="C:endomembrane system"/>
    <property type="evidence" value="ECO:0007669"/>
    <property type="project" value="TreeGrafter"/>
</dbReference>
<dbReference type="PANTHER" id="PTHR43372:SF4">
    <property type="entry name" value="FATTY-ACID AMIDE HYDROLASE 2"/>
    <property type="match status" value="1"/>
</dbReference>
<dbReference type="InterPro" id="IPR052739">
    <property type="entry name" value="FAAH2"/>
</dbReference>
<sequence length="399" mass="40596">MELIHRPAVELAALIASRAVSAGEVFAACAAQIAERSDLNALVAVADFVDPLDGPLCGVPFTVKDTLGVAGLPLVAGVPERVGVIASSDAVVVARLRVAGAVVVGKTNCPPWGGGDETVNEVFGRTSNPYDVARTPGGSSGGEAAAVAAGCSGFGIGTDSGGSIRVPAHFCGLASLKPTAGRVPVRGLIDDLGPVGELRDPRTQVGPLVRSVADLALILSVIQDRGEFAAVEFSELRIAMLPDDGVTTPDAATARVVAAAGDALRDVGAHVEEAAPPASGHAITTEIWASYGSGAISYDLLGRWDAYREAMLRFGERFDVLLSPVFATAAPRHGEMSAAMSYTTPHSLSGWPAATVRCGASPDGLPIGVQVAAHPWRDDVALAVAGALEDALGGYLVPS</sequence>
<feature type="domain" description="Amidase" evidence="1">
    <location>
        <begin position="306"/>
        <end position="379"/>
    </location>
</feature>
<name>A0A9X3RZL3_9ACTN</name>
<evidence type="ECO:0000313" key="2">
    <source>
        <dbReference type="EMBL" id="MDA0161025.1"/>
    </source>
</evidence>
<organism evidence="2 3">
    <name type="scientific">Solirubrobacter ginsenosidimutans</name>
    <dbReference type="NCBI Taxonomy" id="490573"/>
    <lineage>
        <taxon>Bacteria</taxon>
        <taxon>Bacillati</taxon>
        <taxon>Actinomycetota</taxon>
        <taxon>Thermoleophilia</taxon>
        <taxon>Solirubrobacterales</taxon>
        <taxon>Solirubrobacteraceae</taxon>
        <taxon>Solirubrobacter</taxon>
    </lineage>
</organism>
<dbReference type="PROSITE" id="PS00571">
    <property type="entry name" value="AMIDASES"/>
    <property type="match status" value="1"/>
</dbReference>
<dbReference type="PANTHER" id="PTHR43372">
    <property type="entry name" value="FATTY-ACID AMIDE HYDROLASE"/>
    <property type="match status" value="1"/>
</dbReference>
<dbReference type="RefSeq" id="WP_270040176.1">
    <property type="nucleotide sequence ID" value="NZ_JAPDOD010000008.1"/>
</dbReference>
<feature type="domain" description="Amidase" evidence="1">
    <location>
        <begin position="25"/>
        <end position="293"/>
    </location>
</feature>
<dbReference type="InterPro" id="IPR036928">
    <property type="entry name" value="AS_sf"/>
</dbReference>
<dbReference type="Proteomes" id="UP001149140">
    <property type="component" value="Unassembled WGS sequence"/>
</dbReference>
<evidence type="ECO:0000313" key="3">
    <source>
        <dbReference type="Proteomes" id="UP001149140"/>
    </source>
</evidence>
<accession>A0A9X3RZL3</accession>